<evidence type="ECO:0000256" key="1">
    <source>
        <dbReference type="ARBA" id="ARBA00004123"/>
    </source>
</evidence>
<dbReference type="STRING" id="35128.B8BQW4"/>
<accession>B8BQW4</accession>
<dbReference type="InParanoid" id="B8BQW4"/>
<evidence type="ECO:0000256" key="3">
    <source>
        <dbReference type="RuleBase" id="RU363019"/>
    </source>
</evidence>
<sequence length="261" mass="28681">MGVKGNDGKAAKSKLSHQVVIICAIALLFVAAVKTIGSAPWHSKAVVREEQHINWLRDNTSSRQSADSVIEDSSASEESNFIQFEFSNLGGVEGSTGIVVVELHPEWAPLGVDRVKSLTAASFWEGCRAFRVVPNFIVQLGINGDPATQKQWASKKIEDDPVKKSNERGTVTFAMAGKGTRTSQLFFNTGKKNGFLDKEGFAPFGAVISGMDVVDRIYDGYREKPDQGKIQRKGNEYLEEYFPKLSFISKARFIARDTALS</sequence>
<dbReference type="InterPro" id="IPR029000">
    <property type="entry name" value="Cyclophilin-like_dom_sf"/>
</dbReference>
<keyword evidence="3" id="KW-0413">Isomerase</keyword>
<reference evidence="6 7" key="1">
    <citation type="journal article" date="2004" name="Science">
        <title>The genome of the diatom Thalassiosira pseudonana: ecology, evolution, and metabolism.</title>
        <authorList>
            <person name="Armbrust E.V."/>
            <person name="Berges J.A."/>
            <person name="Bowler C."/>
            <person name="Green B.R."/>
            <person name="Martinez D."/>
            <person name="Putnam N.H."/>
            <person name="Zhou S."/>
            <person name="Allen A.E."/>
            <person name="Apt K.E."/>
            <person name="Bechner M."/>
            <person name="Brzezinski M.A."/>
            <person name="Chaal B.K."/>
            <person name="Chiovitti A."/>
            <person name="Davis A.K."/>
            <person name="Demarest M.S."/>
            <person name="Detter J.C."/>
            <person name="Glavina T."/>
            <person name="Goodstein D."/>
            <person name="Hadi M.Z."/>
            <person name="Hellsten U."/>
            <person name="Hildebrand M."/>
            <person name="Jenkins B.D."/>
            <person name="Jurka J."/>
            <person name="Kapitonov V.V."/>
            <person name="Kroger N."/>
            <person name="Lau W.W."/>
            <person name="Lane T.W."/>
            <person name="Larimer F.W."/>
            <person name="Lippmeier J.C."/>
            <person name="Lucas S."/>
            <person name="Medina M."/>
            <person name="Montsant A."/>
            <person name="Obornik M."/>
            <person name="Parker M.S."/>
            <person name="Palenik B."/>
            <person name="Pazour G.J."/>
            <person name="Richardson P.M."/>
            <person name="Rynearson T.A."/>
            <person name="Saito M.A."/>
            <person name="Schwartz D.C."/>
            <person name="Thamatrakoln K."/>
            <person name="Valentin K."/>
            <person name="Vardi A."/>
            <person name="Wilkerson F.P."/>
            <person name="Rokhsar D.S."/>
        </authorList>
    </citation>
    <scope>NUCLEOTIDE SEQUENCE [LARGE SCALE GENOMIC DNA]</scope>
    <source>
        <strain evidence="6 7">CCMP1335</strain>
    </source>
</reference>
<gene>
    <name evidence="6" type="ORF">THAPSDRAFT_1418</name>
</gene>
<organism evidence="6 7">
    <name type="scientific">Thalassiosira pseudonana</name>
    <name type="common">Marine diatom</name>
    <name type="synonym">Cyclotella nana</name>
    <dbReference type="NCBI Taxonomy" id="35128"/>
    <lineage>
        <taxon>Eukaryota</taxon>
        <taxon>Sar</taxon>
        <taxon>Stramenopiles</taxon>
        <taxon>Ochrophyta</taxon>
        <taxon>Bacillariophyta</taxon>
        <taxon>Coscinodiscophyceae</taxon>
        <taxon>Thalassiosirophycidae</taxon>
        <taxon>Thalassiosirales</taxon>
        <taxon>Thalassiosiraceae</taxon>
        <taxon>Thalassiosira</taxon>
    </lineage>
</organism>
<dbReference type="GeneID" id="7453407"/>
<dbReference type="HOGENOM" id="CLU_1067442_0_0_1"/>
<dbReference type="Proteomes" id="UP000001449">
    <property type="component" value="Chromosome 1"/>
</dbReference>
<keyword evidence="2" id="KW-0539">Nucleus</keyword>
<dbReference type="RefSeq" id="XP_002286791.1">
    <property type="nucleotide sequence ID" value="XM_002286755.1"/>
</dbReference>
<evidence type="ECO:0000256" key="4">
    <source>
        <dbReference type="SAM" id="Phobius"/>
    </source>
</evidence>
<evidence type="ECO:0000313" key="6">
    <source>
        <dbReference type="EMBL" id="EED96432.1"/>
    </source>
</evidence>
<dbReference type="InterPro" id="IPR044666">
    <property type="entry name" value="Cyclophilin_A-like"/>
</dbReference>
<keyword evidence="4" id="KW-1133">Transmembrane helix</keyword>
<evidence type="ECO:0000259" key="5">
    <source>
        <dbReference type="PROSITE" id="PS50072"/>
    </source>
</evidence>
<feature type="domain" description="PPIase cyclophilin-type" evidence="5">
    <location>
        <begin position="86"/>
        <end position="217"/>
    </location>
</feature>
<dbReference type="AlphaFoldDB" id="B8BQW4"/>
<dbReference type="KEGG" id="tps:THAPSDRAFT_1418"/>
<dbReference type="Pfam" id="PF00160">
    <property type="entry name" value="Pro_isomerase"/>
    <property type="match status" value="1"/>
</dbReference>
<proteinExistence type="inferred from homology"/>
<dbReference type="eggNOG" id="ENOG502S41Q">
    <property type="taxonomic scope" value="Eukaryota"/>
</dbReference>
<feature type="transmembrane region" description="Helical" evidence="4">
    <location>
        <begin position="15"/>
        <end position="33"/>
    </location>
</feature>
<keyword evidence="4" id="KW-0812">Transmembrane</keyword>
<dbReference type="GO" id="GO:0006457">
    <property type="term" value="P:protein folding"/>
    <property type="evidence" value="ECO:0000318"/>
    <property type="project" value="GO_Central"/>
</dbReference>
<dbReference type="PaxDb" id="35128-Thaps1418"/>
<comment type="subcellular location">
    <subcellularLocation>
        <location evidence="1">Nucleus</location>
    </subcellularLocation>
</comment>
<dbReference type="EMBL" id="CM000638">
    <property type="protein sequence ID" value="EED96432.1"/>
    <property type="molecule type" value="Genomic_DNA"/>
</dbReference>
<evidence type="ECO:0000256" key="2">
    <source>
        <dbReference type="ARBA" id="ARBA00023242"/>
    </source>
</evidence>
<protein>
    <recommendedName>
        <fullName evidence="3">Peptidyl-prolyl cis-trans isomerase</fullName>
        <shortName evidence="3">PPIase</shortName>
        <ecNumber evidence="3">5.2.1.8</ecNumber>
    </recommendedName>
</protein>
<comment type="catalytic activity">
    <reaction evidence="3">
        <text>[protein]-peptidylproline (omega=180) = [protein]-peptidylproline (omega=0)</text>
        <dbReference type="Rhea" id="RHEA:16237"/>
        <dbReference type="Rhea" id="RHEA-COMP:10747"/>
        <dbReference type="Rhea" id="RHEA-COMP:10748"/>
        <dbReference type="ChEBI" id="CHEBI:83833"/>
        <dbReference type="ChEBI" id="CHEBI:83834"/>
        <dbReference type="EC" id="5.2.1.8"/>
    </reaction>
</comment>
<dbReference type="PROSITE" id="PS50072">
    <property type="entry name" value="CSA_PPIASE_2"/>
    <property type="match status" value="1"/>
</dbReference>
<comment type="similarity">
    <text evidence="3">Belongs to the cyclophilin-type PPIase family.</text>
</comment>
<dbReference type="PRINTS" id="PR00153">
    <property type="entry name" value="CSAPPISMRASE"/>
</dbReference>
<name>B8BQW4_THAPS</name>
<dbReference type="GO" id="GO:0071013">
    <property type="term" value="C:catalytic step 2 spliceosome"/>
    <property type="evidence" value="ECO:0000318"/>
    <property type="project" value="GO_Central"/>
</dbReference>
<dbReference type="SUPFAM" id="SSF50891">
    <property type="entry name" value="Cyclophilin-like"/>
    <property type="match status" value="1"/>
</dbReference>
<dbReference type="GO" id="GO:0003755">
    <property type="term" value="F:peptidyl-prolyl cis-trans isomerase activity"/>
    <property type="evidence" value="ECO:0007669"/>
    <property type="project" value="UniProtKB-UniRule"/>
</dbReference>
<dbReference type="OMA" id="KHINDKH"/>
<reference evidence="6 7" key="2">
    <citation type="journal article" date="2008" name="Nature">
        <title>The Phaeodactylum genome reveals the evolutionary history of diatom genomes.</title>
        <authorList>
            <person name="Bowler C."/>
            <person name="Allen A.E."/>
            <person name="Badger J.H."/>
            <person name="Grimwood J."/>
            <person name="Jabbari K."/>
            <person name="Kuo A."/>
            <person name="Maheswari U."/>
            <person name="Martens C."/>
            <person name="Maumus F."/>
            <person name="Otillar R.P."/>
            <person name="Rayko E."/>
            <person name="Salamov A."/>
            <person name="Vandepoele K."/>
            <person name="Beszteri B."/>
            <person name="Gruber A."/>
            <person name="Heijde M."/>
            <person name="Katinka M."/>
            <person name="Mock T."/>
            <person name="Valentin K."/>
            <person name="Verret F."/>
            <person name="Berges J.A."/>
            <person name="Brownlee C."/>
            <person name="Cadoret J.P."/>
            <person name="Chiovitti A."/>
            <person name="Choi C.J."/>
            <person name="Coesel S."/>
            <person name="De Martino A."/>
            <person name="Detter J.C."/>
            <person name="Durkin C."/>
            <person name="Falciatore A."/>
            <person name="Fournet J."/>
            <person name="Haruta M."/>
            <person name="Huysman M.J."/>
            <person name="Jenkins B.D."/>
            <person name="Jiroutova K."/>
            <person name="Jorgensen R.E."/>
            <person name="Joubert Y."/>
            <person name="Kaplan A."/>
            <person name="Kroger N."/>
            <person name="Kroth P.G."/>
            <person name="La Roche J."/>
            <person name="Lindquist E."/>
            <person name="Lommer M."/>
            <person name="Martin-Jezequel V."/>
            <person name="Lopez P.J."/>
            <person name="Lucas S."/>
            <person name="Mangogna M."/>
            <person name="McGinnis K."/>
            <person name="Medlin L.K."/>
            <person name="Montsant A."/>
            <person name="Oudot-Le Secq M.P."/>
            <person name="Napoli C."/>
            <person name="Obornik M."/>
            <person name="Parker M.S."/>
            <person name="Petit J.L."/>
            <person name="Porcel B.M."/>
            <person name="Poulsen N."/>
            <person name="Robison M."/>
            <person name="Rychlewski L."/>
            <person name="Rynearson T.A."/>
            <person name="Schmutz J."/>
            <person name="Shapiro H."/>
            <person name="Siaut M."/>
            <person name="Stanley M."/>
            <person name="Sussman M.R."/>
            <person name="Taylor A.R."/>
            <person name="Vardi A."/>
            <person name="von Dassow P."/>
            <person name="Vyverman W."/>
            <person name="Willis A."/>
            <person name="Wyrwicz L.S."/>
            <person name="Rokhsar D.S."/>
            <person name="Weissenbach J."/>
            <person name="Armbrust E.V."/>
            <person name="Green B.R."/>
            <person name="Van de Peer Y."/>
            <person name="Grigoriev I.V."/>
        </authorList>
    </citation>
    <scope>NUCLEOTIDE SEQUENCE [LARGE SCALE GENOMIC DNA]</scope>
    <source>
        <strain evidence="6 7">CCMP1335</strain>
    </source>
</reference>
<evidence type="ECO:0000313" key="7">
    <source>
        <dbReference type="Proteomes" id="UP000001449"/>
    </source>
</evidence>
<keyword evidence="4" id="KW-0472">Membrane</keyword>
<dbReference type="PANTHER" id="PTHR45625:SF6">
    <property type="entry name" value="SPLICEOSOME-ASSOCIATED PROTEIN CWC27 HOMOLOG"/>
    <property type="match status" value="1"/>
</dbReference>
<comment type="function">
    <text evidence="3">PPIases accelerate the folding of proteins. It catalyzes the cis-trans isomerization of proline imidic peptide bonds in oligopeptides.</text>
</comment>
<dbReference type="PANTHER" id="PTHR45625">
    <property type="entry name" value="PEPTIDYL-PROLYL CIS-TRANS ISOMERASE-RELATED"/>
    <property type="match status" value="1"/>
</dbReference>
<dbReference type="EC" id="5.2.1.8" evidence="3"/>
<dbReference type="InterPro" id="IPR002130">
    <property type="entry name" value="Cyclophilin-type_PPIase_dom"/>
</dbReference>
<keyword evidence="3" id="KW-0697">Rotamase</keyword>
<dbReference type="Gene3D" id="2.40.100.10">
    <property type="entry name" value="Cyclophilin-like"/>
    <property type="match status" value="1"/>
</dbReference>
<keyword evidence="7" id="KW-1185">Reference proteome</keyword>